<dbReference type="STRING" id="155865.SAMN05216515_11434"/>
<evidence type="ECO:0000256" key="2">
    <source>
        <dbReference type="ARBA" id="ARBA00022840"/>
    </source>
</evidence>
<dbReference type="GO" id="GO:0005524">
    <property type="term" value="F:ATP binding"/>
    <property type="evidence" value="ECO:0007669"/>
    <property type="project" value="UniProtKB-UniRule"/>
</dbReference>
<accession>A0A1I7H8C4</accession>
<dbReference type="InterPro" id="IPR053931">
    <property type="entry name" value="RapZ_C"/>
</dbReference>
<dbReference type="PANTHER" id="PTHR30448">
    <property type="entry name" value="RNASE ADAPTER PROTEIN RAPZ"/>
    <property type="match status" value="1"/>
</dbReference>
<evidence type="ECO:0000256" key="3">
    <source>
        <dbReference type="ARBA" id="ARBA00023134"/>
    </source>
</evidence>
<protein>
    <submittedName>
        <fullName evidence="7">UPF0042 nucleotide-binding protein</fullName>
    </submittedName>
</protein>
<evidence type="ECO:0000259" key="6">
    <source>
        <dbReference type="Pfam" id="PF22740"/>
    </source>
</evidence>
<keyword evidence="3 4" id="KW-0342">GTP-binding</keyword>
<keyword evidence="1 4" id="KW-0547">Nucleotide-binding</keyword>
<feature type="binding site" evidence="4">
    <location>
        <begin position="70"/>
        <end position="73"/>
    </location>
    <ligand>
        <name>GTP</name>
        <dbReference type="ChEBI" id="CHEBI:37565"/>
    </ligand>
</feature>
<dbReference type="EMBL" id="FPBT01000013">
    <property type="protein sequence ID" value="SFU56924.1"/>
    <property type="molecule type" value="Genomic_DNA"/>
</dbReference>
<dbReference type="GeneID" id="78353762"/>
<dbReference type="InterPro" id="IPR005337">
    <property type="entry name" value="RapZ-like"/>
</dbReference>
<reference evidence="7 8" key="1">
    <citation type="submission" date="2016-10" db="EMBL/GenBank/DDBJ databases">
        <authorList>
            <person name="de Groot N.N."/>
        </authorList>
    </citation>
    <scope>NUCLEOTIDE SEQUENCE [LARGE SCALE GENOMIC DNA]</scope>
    <source>
        <strain evidence="7 8">KHGC13</strain>
    </source>
</reference>
<evidence type="ECO:0000313" key="7">
    <source>
        <dbReference type="EMBL" id="SFU56924.1"/>
    </source>
</evidence>
<dbReference type="PIRSF" id="PIRSF005052">
    <property type="entry name" value="P-loopkin"/>
    <property type="match status" value="1"/>
</dbReference>
<feature type="binding site" evidence="4">
    <location>
        <begin position="19"/>
        <end position="26"/>
    </location>
    <ligand>
        <name>ATP</name>
        <dbReference type="ChEBI" id="CHEBI:30616"/>
    </ligand>
</feature>
<dbReference type="Pfam" id="PF03668">
    <property type="entry name" value="RapZ-like_N"/>
    <property type="match status" value="1"/>
</dbReference>
<evidence type="ECO:0000313" key="8">
    <source>
        <dbReference type="Proteomes" id="UP000198817"/>
    </source>
</evidence>
<dbReference type="RefSeq" id="WP_242869543.1">
    <property type="nucleotide sequence ID" value="NZ_CACVNK010000034.1"/>
</dbReference>
<keyword evidence="2 4" id="KW-0067">ATP-binding</keyword>
<evidence type="ECO:0000259" key="5">
    <source>
        <dbReference type="Pfam" id="PF03668"/>
    </source>
</evidence>
<organism evidence="7 8">
    <name type="scientific">Eubacterium pyruvativorans</name>
    <dbReference type="NCBI Taxonomy" id="155865"/>
    <lineage>
        <taxon>Bacteria</taxon>
        <taxon>Bacillati</taxon>
        <taxon>Bacillota</taxon>
        <taxon>Clostridia</taxon>
        <taxon>Eubacteriales</taxon>
        <taxon>Eubacteriaceae</taxon>
        <taxon>Eubacterium</taxon>
    </lineage>
</organism>
<dbReference type="InterPro" id="IPR053930">
    <property type="entry name" value="RapZ-like_N"/>
</dbReference>
<dbReference type="HAMAP" id="MF_00636">
    <property type="entry name" value="RapZ_like"/>
    <property type="match status" value="1"/>
</dbReference>
<dbReference type="GO" id="GO:0005525">
    <property type="term" value="F:GTP binding"/>
    <property type="evidence" value="ECO:0007669"/>
    <property type="project" value="UniProtKB-UniRule"/>
</dbReference>
<dbReference type="Gene3D" id="3.40.50.300">
    <property type="entry name" value="P-loop containing nucleotide triphosphate hydrolases"/>
    <property type="match status" value="1"/>
</dbReference>
<dbReference type="SUPFAM" id="SSF52540">
    <property type="entry name" value="P-loop containing nucleoside triphosphate hydrolases"/>
    <property type="match status" value="1"/>
</dbReference>
<proteinExistence type="inferred from homology"/>
<evidence type="ECO:0000256" key="1">
    <source>
        <dbReference type="ARBA" id="ARBA00022741"/>
    </source>
</evidence>
<sequence length="297" mass="34450">MSDLVSMKEDKIRVVLISGLSGAGKTHAADWFEDRGYYCIDNMPPALIRNFIELTYYGGSSITRAAFVVDIRSDEFLRDISGLLQYLRENEMVDLTMLYLEASDDTLVKRYNETRRSHPLTNGPATRDVIERERRILDPFRRQADVIIDTTSLKVAAFNAEMEHMFTSDPETQTKFALNLMSFGYKYGVPEETDVTFDMRFIPNPFYVPSLRKLTGNNKKVRRYVLKQEVTRRFIQQIDSLVGMLAPCYMKEGKYHLNIAFGCTGGQHRSVVMANEMARIFREEGYRVTLRHREMKR</sequence>
<dbReference type="NCBIfam" id="NF003828">
    <property type="entry name" value="PRK05416.1"/>
    <property type="match status" value="1"/>
</dbReference>
<dbReference type="Pfam" id="PF22740">
    <property type="entry name" value="PapZ_C"/>
    <property type="match status" value="1"/>
</dbReference>
<feature type="domain" description="RapZ-like N-terminal" evidence="5">
    <location>
        <begin position="12"/>
        <end position="168"/>
    </location>
</feature>
<name>A0A1I7H8C4_9FIRM</name>
<dbReference type="Proteomes" id="UP000198817">
    <property type="component" value="Unassembled WGS sequence"/>
</dbReference>
<dbReference type="PANTHER" id="PTHR30448:SF0">
    <property type="entry name" value="RNASE ADAPTER PROTEIN RAPZ"/>
    <property type="match status" value="1"/>
</dbReference>
<gene>
    <name evidence="7" type="ORF">SAMN05216508_11334</name>
</gene>
<keyword evidence="8" id="KW-1185">Reference proteome</keyword>
<feature type="domain" description="RapZ C-terminal" evidence="6">
    <location>
        <begin position="177"/>
        <end position="296"/>
    </location>
</feature>
<dbReference type="AlphaFoldDB" id="A0A1I7H8C4"/>
<evidence type="ECO:0000256" key="4">
    <source>
        <dbReference type="HAMAP-Rule" id="MF_00636"/>
    </source>
</evidence>
<dbReference type="InterPro" id="IPR027417">
    <property type="entry name" value="P-loop_NTPase"/>
</dbReference>